<gene>
    <name evidence="2" type="ORF">OP10G_1755</name>
</gene>
<dbReference type="RefSeq" id="WP_025226283.1">
    <property type="nucleotide sequence ID" value="NZ_CP007139.1"/>
</dbReference>
<name>A0A068NNK0_FIMGI</name>
<feature type="transmembrane region" description="Helical" evidence="1">
    <location>
        <begin position="20"/>
        <end position="41"/>
    </location>
</feature>
<dbReference type="AlphaFoldDB" id="A0A068NNK0"/>
<protein>
    <submittedName>
        <fullName evidence="2">Uncharacterized protein</fullName>
    </submittedName>
</protein>
<proteinExistence type="predicted"/>
<dbReference type="STRING" id="661478.OP10G_1755"/>
<evidence type="ECO:0000313" key="2">
    <source>
        <dbReference type="EMBL" id="AIE85123.1"/>
    </source>
</evidence>
<organism evidence="2 3">
    <name type="scientific">Fimbriimonas ginsengisoli Gsoil 348</name>
    <dbReference type="NCBI Taxonomy" id="661478"/>
    <lineage>
        <taxon>Bacteria</taxon>
        <taxon>Bacillati</taxon>
        <taxon>Armatimonadota</taxon>
        <taxon>Fimbriimonadia</taxon>
        <taxon>Fimbriimonadales</taxon>
        <taxon>Fimbriimonadaceae</taxon>
        <taxon>Fimbriimonas</taxon>
    </lineage>
</organism>
<keyword evidence="3" id="KW-1185">Reference proteome</keyword>
<evidence type="ECO:0000313" key="3">
    <source>
        <dbReference type="Proteomes" id="UP000027982"/>
    </source>
</evidence>
<keyword evidence="1" id="KW-0472">Membrane</keyword>
<accession>A0A068NNK0</accession>
<dbReference type="EMBL" id="CP007139">
    <property type="protein sequence ID" value="AIE85123.1"/>
    <property type="molecule type" value="Genomic_DNA"/>
</dbReference>
<keyword evidence="1" id="KW-1133">Transmembrane helix</keyword>
<sequence length="335" mass="34683">MPENSSTAEKGQPAMLDRKAPIFVWIVVGVCVGVAGTMAVVASRPAPKPQVVYQAPPPAATGAAMPLATGTQVVAKKEIDAPTNPMGTSTFILPKTTTPQTSLSIPKTPQPPALTGMIMPKSFPIAPMAAPAIPVPSNLEVFPKPGGKYLNKLVAQGLPKAPVALKAQKLTGLKAAPVVKQGGSSLTTVNQTASDRQAASDELVAYVQKAGGKAQPLTEQGPDGKPEIKGVLATVPEAAVAELLKHLATTGGVVDKQTWTGTSGERNAKLAEDASAKLASLKKLREALLVTYQEDAQPVKDVDDEIAKANKSLDQLQSAKGGEKMAIVRISFVKA</sequence>
<evidence type="ECO:0000256" key="1">
    <source>
        <dbReference type="SAM" id="Phobius"/>
    </source>
</evidence>
<keyword evidence="1" id="KW-0812">Transmembrane</keyword>
<dbReference type="Proteomes" id="UP000027982">
    <property type="component" value="Chromosome"/>
</dbReference>
<reference evidence="2 3" key="1">
    <citation type="journal article" date="2014" name="PLoS ONE">
        <title>The first complete genome sequence of the class fimbriimonadia in the phylum armatimonadetes.</title>
        <authorList>
            <person name="Hu Z.Y."/>
            <person name="Wang Y.Z."/>
            <person name="Im W.T."/>
            <person name="Wang S.Y."/>
            <person name="Zhao G.P."/>
            <person name="Zheng H.J."/>
            <person name="Quan Z.X."/>
        </authorList>
    </citation>
    <scope>NUCLEOTIDE SEQUENCE [LARGE SCALE GENOMIC DNA]</scope>
    <source>
        <strain evidence="2">Gsoil 348</strain>
    </source>
</reference>
<dbReference type="HOGENOM" id="CLU_828330_0_0_0"/>
<dbReference type="KEGG" id="fgi:OP10G_1755"/>